<gene>
    <name evidence="1" type="ORF">SNE40_013041</name>
</gene>
<protein>
    <submittedName>
        <fullName evidence="1">Uncharacterized protein</fullName>
    </submittedName>
</protein>
<accession>A0AAN8JLI4</accession>
<dbReference type="EMBL" id="JAZGQO010000009">
    <property type="protein sequence ID" value="KAK6178233.1"/>
    <property type="molecule type" value="Genomic_DNA"/>
</dbReference>
<evidence type="ECO:0000313" key="1">
    <source>
        <dbReference type="EMBL" id="KAK6178233.1"/>
    </source>
</evidence>
<name>A0AAN8JLI4_PATCE</name>
<keyword evidence="2" id="KW-1185">Reference proteome</keyword>
<proteinExistence type="predicted"/>
<organism evidence="1 2">
    <name type="scientific">Patella caerulea</name>
    <name type="common">Rayed Mediterranean limpet</name>
    <dbReference type="NCBI Taxonomy" id="87958"/>
    <lineage>
        <taxon>Eukaryota</taxon>
        <taxon>Metazoa</taxon>
        <taxon>Spiralia</taxon>
        <taxon>Lophotrochozoa</taxon>
        <taxon>Mollusca</taxon>
        <taxon>Gastropoda</taxon>
        <taxon>Patellogastropoda</taxon>
        <taxon>Patelloidea</taxon>
        <taxon>Patellidae</taxon>
        <taxon>Patella</taxon>
    </lineage>
</organism>
<sequence>MNVLEDIILELSLPDKEHIIDSLRTKECEFQKTSDNYIEKTQIFIDFLNRTKTKESESELTFTNNEYERTKTIIDCVQRDIKKTQIILLRNIHHRHHQFKTRIVAEKERIQLDFMIKQAELKKQRAALKENKLRCKLNLKGKRKKRRLGIVGSR</sequence>
<dbReference type="Proteomes" id="UP001347796">
    <property type="component" value="Unassembled WGS sequence"/>
</dbReference>
<dbReference type="AlphaFoldDB" id="A0AAN8JLI4"/>
<evidence type="ECO:0000313" key="2">
    <source>
        <dbReference type="Proteomes" id="UP001347796"/>
    </source>
</evidence>
<comment type="caution">
    <text evidence="1">The sequence shown here is derived from an EMBL/GenBank/DDBJ whole genome shotgun (WGS) entry which is preliminary data.</text>
</comment>
<reference evidence="1 2" key="1">
    <citation type="submission" date="2024-01" db="EMBL/GenBank/DDBJ databases">
        <title>The genome of the rayed Mediterranean limpet Patella caerulea (Linnaeus, 1758).</title>
        <authorList>
            <person name="Anh-Thu Weber A."/>
            <person name="Halstead-Nussloch G."/>
        </authorList>
    </citation>
    <scope>NUCLEOTIDE SEQUENCE [LARGE SCALE GENOMIC DNA]</scope>
    <source>
        <strain evidence="1">AATW-2023a</strain>
        <tissue evidence="1">Whole specimen</tissue>
    </source>
</reference>